<dbReference type="Pfam" id="PF06527">
    <property type="entry name" value="TniQ"/>
    <property type="match status" value="1"/>
</dbReference>
<gene>
    <name evidence="2" type="ORF">G0028_07025</name>
</gene>
<dbReference type="EMBL" id="CP048659">
    <property type="protein sequence ID" value="QOW45666.1"/>
    <property type="molecule type" value="Genomic_DNA"/>
</dbReference>
<dbReference type="AlphaFoldDB" id="A0A7S7AH75"/>
<protein>
    <submittedName>
        <fullName evidence="2">TniQ family protein</fullName>
    </submittedName>
</protein>
<evidence type="ECO:0000313" key="3">
    <source>
        <dbReference type="Proteomes" id="UP000593966"/>
    </source>
</evidence>
<name>A0A7S7AH75_9GAMM</name>
<accession>A0A7S7AH75</accession>
<feature type="domain" description="TniQ" evidence="1">
    <location>
        <begin position="8"/>
        <end position="149"/>
    </location>
</feature>
<dbReference type="Proteomes" id="UP000593966">
    <property type="component" value="Chromosome"/>
</dbReference>
<evidence type="ECO:0000313" key="2">
    <source>
        <dbReference type="EMBL" id="QOW45666.1"/>
    </source>
</evidence>
<dbReference type="InterPro" id="IPR009492">
    <property type="entry name" value="TniQ"/>
</dbReference>
<sequence length="327" mass="38987">MRFFDILPAHPHPLNDELFSSWFSRLAFDNMSKVHSFAVEIFGRSYGYSFWSRDVDCFIDQEHLLKISKRTGINVTEIFETTIKSYEGVLFTNLNRGFNRWILPCGIYHRTRKTNWIAYCPLCIAADQTPYFRKSWRLSFSLVCPIHHIHMLDSCPKCNYPINVFRQELGTRSKYIVNSIVECAYCKFDLRNSNIRLIELIDFKIIQNLFDLIKKHTWGWWYLKQSRNILPYSFAYYDVIHYLCSFLNSKVGMPLYREALIGLNLDESLCLQNRKNQVFEVRRIEERFNLLVSTIWLLENWPIRIVDICKHNEITASRITRSENLPF</sequence>
<proteinExistence type="predicted"/>
<reference evidence="2 3" key="1">
    <citation type="submission" date="2020-02" db="EMBL/GenBank/DDBJ databases">
        <title>Tigecycline-resistant Acinetobacter species from pigs and migratory birds.</title>
        <authorList>
            <person name="Chen C."/>
            <person name="Sun J."/>
            <person name="Liao X.-P."/>
            <person name="Liu Y.-H."/>
        </authorList>
    </citation>
    <scope>NUCLEOTIDE SEQUENCE [LARGE SCALE GENOMIC DNA]</scope>
    <source>
        <strain evidence="2 3">YH12207_T</strain>
    </source>
</reference>
<dbReference type="RefSeq" id="WP_180047981.1">
    <property type="nucleotide sequence ID" value="NZ_CP048659.1"/>
</dbReference>
<keyword evidence="3" id="KW-1185">Reference proteome</keyword>
<evidence type="ECO:0000259" key="1">
    <source>
        <dbReference type="Pfam" id="PF06527"/>
    </source>
</evidence>
<organism evidence="2 3">
    <name type="scientific">Acinetobacter piscicola</name>
    <dbReference type="NCBI Taxonomy" id="2006115"/>
    <lineage>
        <taxon>Bacteria</taxon>
        <taxon>Pseudomonadati</taxon>
        <taxon>Pseudomonadota</taxon>
        <taxon>Gammaproteobacteria</taxon>
        <taxon>Moraxellales</taxon>
        <taxon>Moraxellaceae</taxon>
        <taxon>Acinetobacter</taxon>
    </lineage>
</organism>